<keyword evidence="2" id="KW-0496">Mitochondrion</keyword>
<sequence length="166" mass="18441">MGLKLERIADPKRFDNDKKNAFLRDMMKRKKKIHDISTPRKERNYPSPELAQEIKAFFRDNLKDTVAQSRYAGLIRDVELLEGEGSPGPVDAPQSVLDFAGLPVEAGPANDAGLPGVGGPAIDLASPLDPFSIHPIIPLALGLGLVLVLVLTYFHKERKRIEKFRF</sequence>
<feature type="transmembrane region" description="Helical" evidence="1">
    <location>
        <begin position="136"/>
        <end position="155"/>
    </location>
</feature>
<evidence type="ECO:0000313" key="2">
    <source>
        <dbReference type="EMBL" id="QFO90912.1"/>
    </source>
</evidence>
<gene>
    <name evidence="2" type="primary">ORF166</name>
</gene>
<keyword evidence="1" id="KW-0812">Transmembrane</keyword>
<dbReference type="EMBL" id="MK175054">
    <property type="protein sequence ID" value="QFO90912.1"/>
    <property type="molecule type" value="Genomic_DNA"/>
</dbReference>
<proteinExistence type="predicted"/>
<name>A0A5J6YDE5_9POAL</name>
<keyword evidence="1" id="KW-1133">Transmembrane helix</keyword>
<keyword evidence="1" id="KW-0472">Membrane</keyword>
<accession>A0A5J6YDE5</accession>
<evidence type="ECO:0000256" key="1">
    <source>
        <dbReference type="SAM" id="Phobius"/>
    </source>
</evidence>
<reference evidence="2" key="1">
    <citation type="submission" date="2018-11" db="EMBL/GenBank/DDBJ databases">
        <title>Complete mitochondrial genome sequencing and phylogenetic Analysis of Cynodon dactylon Cynodon transvaalensis.</title>
        <authorList>
            <person name="Huang S."/>
            <person name="Shi Y."/>
            <person name="Jiang S."/>
            <person name="Zhou X."/>
            <person name="Liang J."/>
        </authorList>
    </citation>
    <scope>NUCLEOTIDE SEQUENCE</scope>
</reference>
<dbReference type="AlphaFoldDB" id="A0A5J6YDE5"/>
<protein>
    <submittedName>
        <fullName evidence="2">Uncharacterized protein</fullName>
    </submittedName>
</protein>
<geneLocation type="mitochondrion" evidence="2"/>
<organism evidence="2">
    <name type="scientific">Cynodon dactylon x Cynodon transvaalensis</name>
    <dbReference type="NCBI Taxonomy" id="1920021"/>
    <lineage>
        <taxon>Eukaryota</taxon>
        <taxon>Viridiplantae</taxon>
        <taxon>Streptophyta</taxon>
        <taxon>Embryophyta</taxon>
        <taxon>Tracheophyta</taxon>
        <taxon>Spermatophyta</taxon>
        <taxon>Magnoliopsida</taxon>
        <taxon>Liliopsida</taxon>
        <taxon>Poales</taxon>
        <taxon>Poaceae</taxon>
        <taxon>PACMAD clade</taxon>
        <taxon>Chloridoideae</taxon>
        <taxon>Cynodonteae</taxon>
        <taxon>Eleusininae</taxon>
        <taxon>Cynodon</taxon>
    </lineage>
</organism>